<evidence type="ECO:0000256" key="1">
    <source>
        <dbReference type="SAM" id="Phobius"/>
    </source>
</evidence>
<evidence type="ECO:0000313" key="2">
    <source>
        <dbReference type="EMBL" id="TFF66640.1"/>
    </source>
</evidence>
<proteinExistence type="predicted"/>
<dbReference type="RefSeq" id="WP_134744248.1">
    <property type="nucleotide sequence ID" value="NZ_CP119762.1"/>
</dbReference>
<dbReference type="AlphaFoldDB" id="A0A4R9C3J2"/>
<feature type="transmembrane region" description="Helical" evidence="1">
    <location>
        <begin position="34"/>
        <end position="51"/>
    </location>
</feature>
<comment type="caution">
    <text evidence="2">The sequence shown here is derived from an EMBL/GenBank/DDBJ whole genome shotgun (WGS) entry which is preliminary data.</text>
</comment>
<feature type="transmembrane region" description="Helical" evidence="1">
    <location>
        <begin position="57"/>
        <end position="74"/>
    </location>
</feature>
<sequence>MIYIVLILFLSIGIVYNLVKYVDIQYRTAITKSNYISFITMAILLFVVISFARYNFYNYILAILLLLFAISGIISKGFNRRGIITTGNITFLAKFIRWDSVKNMELTYLSEGYVDLILSTDTFALKHRYPEEYEELLLKIKKELKL</sequence>
<reference evidence="2 3" key="1">
    <citation type="submission" date="2019-01" db="EMBL/GenBank/DDBJ databases">
        <title>Draft Genome Sequences of Helcococcus ovis Strains Isolated from the Uterus and Vagina of Dairy Cows with Metritis.</title>
        <authorList>
            <person name="Cunha F."/>
            <person name="Jeon S.J."/>
            <person name="Kutzer P."/>
            <person name="Galvao K.N."/>
        </authorList>
    </citation>
    <scope>NUCLEOTIDE SEQUENCE [LARGE SCALE GENOMIC DNA]</scope>
    <source>
        <strain evidence="2 3">KG-37</strain>
    </source>
</reference>
<protein>
    <recommendedName>
        <fullName evidence="4">DUF5673 domain-containing protein</fullName>
    </recommendedName>
</protein>
<feature type="transmembrane region" description="Helical" evidence="1">
    <location>
        <begin position="6"/>
        <end position="22"/>
    </location>
</feature>
<dbReference type="Proteomes" id="UP000297454">
    <property type="component" value="Unassembled WGS sequence"/>
</dbReference>
<keyword evidence="1" id="KW-0812">Transmembrane</keyword>
<keyword evidence="1" id="KW-0472">Membrane</keyword>
<accession>A0A4R9C3J2</accession>
<keyword evidence="1" id="KW-1133">Transmembrane helix</keyword>
<gene>
    <name evidence="2" type="ORF">EQF91_03330</name>
</gene>
<dbReference type="EMBL" id="SCFR01000008">
    <property type="protein sequence ID" value="TFF66640.1"/>
    <property type="molecule type" value="Genomic_DNA"/>
</dbReference>
<organism evidence="2 3">
    <name type="scientific">Helcococcus ovis</name>
    <dbReference type="NCBI Taxonomy" id="72026"/>
    <lineage>
        <taxon>Bacteria</taxon>
        <taxon>Bacillati</taxon>
        <taxon>Bacillota</taxon>
        <taxon>Tissierellia</taxon>
        <taxon>Tissierellales</taxon>
        <taxon>Peptoniphilaceae</taxon>
        <taxon>Helcococcus</taxon>
    </lineage>
</organism>
<evidence type="ECO:0000313" key="3">
    <source>
        <dbReference type="Proteomes" id="UP000297454"/>
    </source>
</evidence>
<keyword evidence="3" id="KW-1185">Reference proteome</keyword>
<evidence type="ECO:0008006" key="4">
    <source>
        <dbReference type="Google" id="ProtNLM"/>
    </source>
</evidence>
<name>A0A4R9C3J2_9FIRM</name>